<keyword evidence="3" id="KW-0808">Transferase</keyword>
<feature type="domain" description="CCHC-type" evidence="2">
    <location>
        <begin position="206"/>
        <end position="222"/>
    </location>
</feature>
<proteinExistence type="predicted"/>
<dbReference type="CDD" id="cd01647">
    <property type="entry name" value="RT_LTR"/>
    <property type="match status" value="1"/>
</dbReference>
<feature type="region of interest" description="Disordered" evidence="1">
    <location>
        <begin position="102"/>
        <end position="135"/>
    </location>
</feature>
<feature type="compositionally biased region" description="Basic and acidic residues" evidence="1">
    <location>
        <begin position="121"/>
        <end position="133"/>
    </location>
</feature>
<accession>A0A699KA70</accession>
<dbReference type="InterPro" id="IPR043128">
    <property type="entry name" value="Rev_trsase/Diguanyl_cyclase"/>
</dbReference>
<comment type="caution">
    <text evidence="3">The sequence shown here is derived from an EMBL/GenBank/DDBJ whole genome shotgun (WGS) entry which is preliminary data.</text>
</comment>
<dbReference type="EMBL" id="BKCJ010492712">
    <property type="protein sequence ID" value="GFA81239.1"/>
    <property type="molecule type" value="Genomic_DNA"/>
</dbReference>
<keyword evidence="3" id="KW-0695">RNA-directed DNA polymerase</keyword>
<dbReference type="GO" id="GO:0003964">
    <property type="term" value="F:RNA-directed DNA polymerase activity"/>
    <property type="evidence" value="ECO:0007669"/>
    <property type="project" value="UniProtKB-KW"/>
</dbReference>
<dbReference type="Gene3D" id="3.30.70.270">
    <property type="match status" value="1"/>
</dbReference>
<dbReference type="SMART" id="SM00343">
    <property type="entry name" value="ZnF_C2HC"/>
    <property type="match status" value="2"/>
</dbReference>
<dbReference type="Gene3D" id="4.10.60.10">
    <property type="entry name" value="Zinc finger, CCHC-type"/>
    <property type="match status" value="1"/>
</dbReference>
<reference evidence="3" key="1">
    <citation type="journal article" date="2019" name="Sci. Rep.">
        <title>Draft genome of Tanacetum cinerariifolium, the natural source of mosquito coil.</title>
        <authorList>
            <person name="Yamashiro T."/>
            <person name="Shiraishi A."/>
            <person name="Satake H."/>
            <person name="Nakayama K."/>
        </authorList>
    </citation>
    <scope>NUCLEOTIDE SEQUENCE</scope>
</reference>
<name>A0A699KA70_TANCI</name>
<dbReference type="GO" id="GO:0008270">
    <property type="term" value="F:zinc ion binding"/>
    <property type="evidence" value="ECO:0007669"/>
    <property type="project" value="InterPro"/>
</dbReference>
<dbReference type="SUPFAM" id="SSF56672">
    <property type="entry name" value="DNA/RNA polymerases"/>
    <property type="match status" value="1"/>
</dbReference>
<evidence type="ECO:0000313" key="3">
    <source>
        <dbReference type="EMBL" id="GFA81239.1"/>
    </source>
</evidence>
<dbReference type="PANTHER" id="PTHR24559">
    <property type="entry name" value="TRANSPOSON TY3-I GAG-POL POLYPROTEIN"/>
    <property type="match status" value="1"/>
</dbReference>
<dbReference type="Pfam" id="PF00078">
    <property type="entry name" value="RVT_1"/>
    <property type="match status" value="1"/>
</dbReference>
<sequence length="390" mass="43886">MPLSMTTQNAGRPVAASRGRGTGGRAGRGGGRTGSRSGDQGDQGRGQGNGRNQYGDAINDNIRDSHIRSRGCCGVGHAAYTDRFHELARLVPHIVTLENRKIERNGSIKENPKKRGNGGEPSKDMNGRDDNKRTRIGNAFATTANPVRREYMGTSPKCTACNYHHSPETPCRTCFNCNLLEHFAKDCIVVPRNVNPINARNLIAKACYKYGSTDHVKATCPRVFLLGVEEARQDPNIMTDEKVRLLVSAKAKEQKREELVVVKDFLEVFLDDLLGLPSSQEIEFRVVGSTYGTLRKGFIRPSSSPMGAPVLFVKKKDGSFRMCIDYMEINKLTFKNRYPLPKIDDLFDQLQGSQHFYKIDLRTRYHQLRVHEDDIPNTMFRTRYGHFKFT</sequence>
<feature type="compositionally biased region" description="Polar residues" evidence="1">
    <location>
        <begin position="1"/>
        <end position="10"/>
    </location>
</feature>
<dbReference type="Gene3D" id="3.10.10.10">
    <property type="entry name" value="HIV Type 1 Reverse Transcriptase, subunit A, domain 1"/>
    <property type="match status" value="1"/>
</dbReference>
<dbReference type="GO" id="GO:0003676">
    <property type="term" value="F:nucleic acid binding"/>
    <property type="evidence" value="ECO:0007669"/>
    <property type="project" value="InterPro"/>
</dbReference>
<feature type="compositionally biased region" description="Gly residues" evidence="1">
    <location>
        <begin position="20"/>
        <end position="33"/>
    </location>
</feature>
<keyword evidence="3" id="KW-0548">Nucleotidyltransferase</keyword>
<dbReference type="AlphaFoldDB" id="A0A699KA70"/>
<organism evidence="3">
    <name type="scientific">Tanacetum cinerariifolium</name>
    <name type="common">Dalmatian daisy</name>
    <name type="synonym">Chrysanthemum cinerariifolium</name>
    <dbReference type="NCBI Taxonomy" id="118510"/>
    <lineage>
        <taxon>Eukaryota</taxon>
        <taxon>Viridiplantae</taxon>
        <taxon>Streptophyta</taxon>
        <taxon>Embryophyta</taxon>
        <taxon>Tracheophyta</taxon>
        <taxon>Spermatophyta</taxon>
        <taxon>Magnoliopsida</taxon>
        <taxon>eudicotyledons</taxon>
        <taxon>Gunneridae</taxon>
        <taxon>Pentapetalae</taxon>
        <taxon>asterids</taxon>
        <taxon>campanulids</taxon>
        <taxon>Asterales</taxon>
        <taxon>Asteraceae</taxon>
        <taxon>Asteroideae</taxon>
        <taxon>Anthemideae</taxon>
        <taxon>Anthemidinae</taxon>
        <taxon>Tanacetum</taxon>
    </lineage>
</organism>
<dbReference type="InterPro" id="IPR043502">
    <property type="entry name" value="DNA/RNA_pol_sf"/>
</dbReference>
<protein>
    <submittedName>
        <fullName evidence="3">Putative reverse transcriptase domain-containing protein</fullName>
    </submittedName>
</protein>
<feature type="non-terminal residue" evidence="3">
    <location>
        <position position="390"/>
    </location>
</feature>
<feature type="region of interest" description="Disordered" evidence="1">
    <location>
        <begin position="1"/>
        <end position="58"/>
    </location>
</feature>
<dbReference type="InterPro" id="IPR001878">
    <property type="entry name" value="Znf_CCHC"/>
</dbReference>
<gene>
    <name evidence="3" type="ORF">Tci_653211</name>
</gene>
<dbReference type="InterPro" id="IPR053134">
    <property type="entry name" value="RNA-dir_DNA_polymerase"/>
</dbReference>
<evidence type="ECO:0000259" key="2">
    <source>
        <dbReference type="SMART" id="SM00343"/>
    </source>
</evidence>
<feature type="domain" description="CCHC-type" evidence="2">
    <location>
        <begin position="173"/>
        <end position="189"/>
    </location>
</feature>
<evidence type="ECO:0000256" key="1">
    <source>
        <dbReference type="SAM" id="MobiDB-lite"/>
    </source>
</evidence>
<feature type="compositionally biased region" description="Basic and acidic residues" evidence="1">
    <location>
        <begin position="102"/>
        <end position="113"/>
    </location>
</feature>
<dbReference type="PANTHER" id="PTHR24559:SF444">
    <property type="entry name" value="REVERSE TRANSCRIPTASE DOMAIN-CONTAINING PROTEIN"/>
    <property type="match status" value="1"/>
</dbReference>
<dbReference type="InterPro" id="IPR000477">
    <property type="entry name" value="RT_dom"/>
</dbReference>